<evidence type="ECO:0000313" key="4">
    <source>
        <dbReference type="EMBL" id="KAH7358680.1"/>
    </source>
</evidence>
<feature type="transmembrane region" description="Helical" evidence="2">
    <location>
        <begin position="278"/>
        <end position="303"/>
    </location>
</feature>
<dbReference type="GO" id="GO:0055088">
    <property type="term" value="P:lipid homeostasis"/>
    <property type="evidence" value="ECO:0007669"/>
    <property type="project" value="InterPro"/>
</dbReference>
<name>A0A8K0THJ4_9PEZI</name>
<evidence type="ECO:0000313" key="5">
    <source>
        <dbReference type="Proteomes" id="UP000813385"/>
    </source>
</evidence>
<feature type="transmembrane region" description="Helical" evidence="2">
    <location>
        <begin position="88"/>
        <end position="113"/>
    </location>
</feature>
<feature type="transmembrane region" description="Helical" evidence="2">
    <location>
        <begin position="173"/>
        <end position="196"/>
    </location>
</feature>
<keyword evidence="2" id="KW-0812">Transmembrane</keyword>
<gene>
    <name evidence="4" type="ORF">B0T11DRAFT_299708</name>
</gene>
<dbReference type="InterPro" id="IPR039960">
    <property type="entry name" value="MCP1"/>
</dbReference>
<dbReference type="Pfam" id="PF07950">
    <property type="entry name" value="MCP1_TM"/>
    <property type="match status" value="1"/>
</dbReference>
<organism evidence="4 5">
    <name type="scientific">Plectosphaerella cucumerina</name>
    <dbReference type="NCBI Taxonomy" id="40658"/>
    <lineage>
        <taxon>Eukaryota</taxon>
        <taxon>Fungi</taxon>
        <taxon>Dikarya</taxon>
        <taxon>Ascomycota</taxon>
        <taxon>Pezizomycotina</taxon>
        <taxon>Sordariomycetes</taxon>
        <taxon>Hypocreomycetidae</taxon>
        <taxon>Glomerellales</taxon>
        <taxon>Plectosphaerellaceae</taxon>
        <taxon>Plectosphaerella</taxon>
    </lineage>
</organism>
<feature type="domain" description="Mitochondrial adapter protein MCP1 transmembrane" evidence="3">
    <location>
        <begin position="190"/>
        <end position="302"/>
    </location>
</feature>
<evidence type="ECO:0000256" key="1">
    <source>
        <dbReference type="SAM" id="MobiDB-lite"/>
    </source>
</evidence>
<proteinExistence type="predicted"/>
<accession>A0A8K0THJ4</accession>
<evidence type="ECO:0000259" key="3">
    <source>
        <dbReference type="Pfam" id="PF07950"/>
    </source>
</evidence>
<feature type="compositionally biased region" description="Low complexity" evidence="1">
    <location>
        <begin position="57"/>
        <end position="68"/>
    </location>
</feature>
<evidence type="ECO:0000256" key="2">
    <source>
        <dbReference type="SAM" id="Phobius"/>
    </source>
</evidence>
<protein>
    <recommendedName>
        <fullName evidence="3">Mitochondrial adapter protein MCP1 transmembrane domain-containing protein</fullName>
    </recommendedName>
</protein>
<reference evidence="4" key="1">
    <citation type="journal article" date="2021" name="Nat. Commun.">
        <title>Genetic determinants of endophytism in the Arabidopsis root mycobiome.</title>
        <authorList>
            <person name="Mesny F."/>
            <person name="Miyauchi S."/>
            <person name="Thiergart T."/>
            <person name="Pickel B."/>
            <person name="Atanasova L."/>
            <person name="Karlsson M."/>
            <person name="Huettel B."/>
            <person name="Barry K.W."/>
            <person name="Haridas S."/>
            <person name="Chen C."/>
            <person name="Bauer D."/>
            <person name="Andreopoulos W."/>
            <person name="Pangilinan J."/>
            <person name="LaButti K."/>
            <person name="Riley R."/>
            <person name="Lipzen A."/>
            <person name="Clum A."/>
            <person name="Drula E."/>
            <person name="Henrissat B."/>
            <person name="Kohler A."/>
            <person name="Grigoriev I.V."/>
            <person name="Martin F.M."/>
            <person name="Hacquard S."/>
        </authorList>
    </citation>
    <scope>NUCLEOTIDE SEQUENCE</scope>
    <source>
        <strain evidence="4">MPI-CAGE-AT-0016</strain>
    </source>
</reference>
<comment type="caution">
    <text evidence="4">The sequence shown here is derived from an EMBL/GenBank/DDBJ whole genome shotgun (WGS) entry which is preliminary data.</text>
</comment>
<dbReference type="PANTHER" id="PTHR38409">
    <property type="entry name" value="MDM10-COMPLEMENTING PROTEIN 1"/>
    <property type="match status" value="1"/>
</dbReference>
<feature type="compositionally biased region" description="Polar residues" evidence="1">
    <location>
        <begin position="42"/>
        <end position="51"/>
    </location>
</feature>
<feature type="transmembrane region" description="Helical" evidence="2">
    <location>
        <begin position="133"/>
        <end position="152"/>
    </location>
</feature>
<dbReference type="EMBL" id="JAGPXD010000004">
    <property type="protein sequence ID" value="KAH7358680.1"/>
    <property type="molecule type" value="Genomic_DNA"/>
</dbReference>
<dbReference type="Proteomes" id="UP000813385">
    <property type="component" value="Unassembled WGS sequence"/>
</dbReference>
<dbReference type="GO" id="GO:0005741">
    <property type="term" value="C:mitochondrial outer membrane"/>
    <property type="evidence" value="ECO:0007669"/>
    <property type="project" value="TreeGrafter"/>
</dbReference>
<feature type="transmembrane region" description="Helical" evidence="2">
    <location>
        <begin position="225"/>
        <end position="247"/>
    </location>
</feature>
<keyword evidence="2" id="KW-0472">Membrane</keyword>
<dbReference type="OrthoDB" id="10259513at2759"/>
<dbReference type="AlphaFoldDB" id="A0A8K0THJ4"/>
<feature type="region of interest" description="Disordered" evidence="1">
    <location>
        <begin position="1"/>
        <end position="68"/>
    </location>
</feature>
<dbReference type="GO" id="GO:0007005">
    <property type="term" value="P:mitochondrion organization"/>
    <property type="evidence" value="ECO:0007669"/>
    <property type="project" value="TreeGrafter"/>
</dbReference>
<keyword evidence="5" id="KW-1185">Reference proteome</keyword>
<sequence length="325" mass="34736">MASSQPRPHLDERASQETLASLAQLDPAPIESPYDEDDAAWQSASDPSLKTPSPLAGSTTSSMGLSGSHHGGHGAIYYLTRIQRYSSYMIPVFTSIHFVNTGLIPLLTASVPASETYLLQARELYQTTLSEPLLVFLPIAAHVASGLALRLVRRSQNIRRYGSGEKGPALRPWPALSWISASGYALAASVTAHVAVNRLLPLWVEGDSSNVGLAYVSHGFARHGILAWGAYAALITTACGHMVWGAAKWAGVAPTAMGWSGTGNKVLDKKARRSRRRAWWSIQAAALALTSLWAAGGIVVATAGRADGWVAKVYDNIYDALPLHI</sequence>
<keyword evidence="2" id="KW-1133">Transmembrane helix</keyword>
<dbReference type="PANTHER" id="PTHR38409:SF1">
    <property type="entry name" value="MITOCHONDRIAL ADAPTER PROTEIN MCP1"/>
    <property type="match status" value="1"/>
</dbReference>
<dbReference type="InterPro" id="IPR012472">
    <property type="entry name" value="MCP1_TM"/>
</dbReference>